<dbReference type="Gene3D" id="3.40.50.1820">
    <property type="entry name" value="alpha/beta hydrolase"/>
    <property type="match status" value="1"/>
</dbReference>
<proteinExistence type="inferred from homology"/>
<dbReference type="GO" id="GO:0004185">
    <property type="term" value="F:serine-type carboxypeptidase activity"/>
    <property type="evidence" value="ECO:0007669"/>
    <property type="project" value="UniProtKB-UniRule"/>
</dbReference>
<keyword evidence="6" id="KW-0325">Glycoprotein</keyword>
<comment type="caution">
    <text evidence="8">The sequence shown here is derived from an EMBL/GenBank/DDBJ whole genome shotgun (WGS) entry which is preliminary data.</text>
</comment>
<evidence type="ECO:0000256" key="1">
    <source>
        <dbReference type="ARBA" id="ARBA00009431"/>
    </source>
</evidence>
<dbReference type="VEuPathDB" id="AmoebaDB:FDP41_003943"/>
<dbReference type="EC" id="3.4.16.-" evidence="7"/>
<gene>
    <name evidence="8" type="ORF">FDP41_003943</name>
</gene>
<dbReference type="PRINTS" id="PR00724">
    <property type="entry name" value="CRBOXYPTASEC"/>
</dbReference>
<dbReference type="InterPro" id="IPR029058">
    <property type="entry name" value="AB_hydrolase_fold"/>
</dbReference>
<dbReference type="InterPro" id="IPR018202">
    <property type="entry name" value="Ser_caboxypep_ser_AS"/>
</dbReference>
<dbReference type="InterPro" id="IPR001563">
    <property type="entry name" value="Peptidase_S10"/>
</dbReference>
<evidence type="ECO:0000313" key="8">
    <source>
        <dbReference type="EMBL" id="KAF0977290.1"/>
    </source>
</evidence>
<evidence type="ECO:0000256" key="6">
    <source>
        <dbReference type="ARBA" id="ARBA00023180"/>
    </source>
</evidence>
<evidence type="ECO:0000256" key="5">
    <source>
        <dbReference type="ARBA" id="ARBA00022801"/>
    </source>
</evidence>
<dbReference type="GO" id="GO:0006508">
    <property type="term" value="P:proteolysis"/>
    <property type="evidence" value="ECO:0007669"/>
    <property type="project" value="UniProtKB-KW"/>
</dbReference>
<protein>
    <recommendedName>
        <fullName evidence="7">Carboxypeptidase</fullName>
        <ecNumber evidence="7">3.4.16.-</ecNumber>
    </recommendedName>
</protein>
<dbReference type="VEuPathDB" id="AmoebaDB:NF0047050"/>
<keyword evidence="2 7" id="KW-0121">Carboxypeptidase</keyword>
<evidence type="ECO:0000256" key="3">
    <source>
        <dbReference type="ARBA" id="ARBA00022670"/>
    </source>
</evidence>
<comment type="similarity">
    <text evidence="1 7">Belongs to the peptidase S10 family.</text>
</comment>
<sequence length="479" mass="54342">MTKLSQLLESHSRASACLVSLWLILVLVMFTQIEAQNGAKAFFETWKQHKRGGTIPSMLSGQKSEGLKFKDGKSSGDDRVKFTEEDNPFKYSGFIEVNSTYGGQMYYVFMEAQNGNPNAPVIAWFQGGPGSAIFVENGPYLVDPTTLELVKNKYTWNADHHMIWIDNPLGSGFSHVRSPGYVHSEDRVASELHIFLVKFFQLDFAAKYKSNPLFLFGESYAGKYIPSIAYNIMNSGFPVNLVGIGIGDGLTHPIDQFSTYDSFSYSVGLIDQKQQQIVQQFQNQMIKLIQAGRYSEAMDVNNNMTNYVIGQCSGGVNVYDIRTYGDYDITAYIKYVEQPYVKQLMHTVGVKYYDSNPIVWNNLYADIAKSVRYKVEALLDCPTRKIRVLLYNGQYDWLVNYMGAAKWIDGMKWHGSKGYLNDEGLGRKPWTIDQQVVGYVHQYDNLIQIVVNGAGHLSPMNQPRNVLEMIRTFTSNRDF</sequence>
<dbReference type="PANTHER" id="PTHR11802">
    <property type="entry name" value="SERINE PROTEASE FAMILY S10 SERINE CARBOXYPEPTIDASE"/>
    <property type="match status" value="1"/>
</dbReference>
<dbReference type="PANTHER" id="PTHR11802:SF472">
    <property type="entry name" value="SERINE CARBOXYPEPTIDASE CPVL-RELATED"/>
    <property type="match status" value="1"/>
</dbReference>
<dbReference type="VEuPathDB" id="AmoebaDB:NfTy_063150"/>
<dbReference type="EMBL" id="VFQX01000035">
    <property type="protein sequence ID" value="KAF0977290.1"/>
    <property type="molecule type" value="Genomic_DNA"/>
</dbReference>
<keyword evidence="5 7" id="KW-0378">Hydrolase</keyword>
<dbReference type="PROSITE" id="PS00131">
    <property type="entry name" value="CARBOXYPEPT_SER_SER"/>
    <property type="match status" value="1"/>
</dbReference>
<keyword evidence="3 7" id="KW-0645">Protease</keyword>
<accession>A0A6A5BU51</accession>
<feature type="chain" id="PRO_5025711460" description="Carboxypeptidase" evidence="7">
    <location>
        <begin position="36"/>
        <end position="479"/>
    </location>
</feature>
<dbReference type="AlphaFoldDB" id="A0A6A5BU51"/>
<evidence type="ECO:0000256" key="2">
    <source>
        <dbReference type="ARBA" id="ARBA00022645"/>
    </source>
</evidence>
<reference evidence="8 9" key="1">
    <citation type="journal article" date="2019" name="Sci. Rep.">
        <title>Nanopore sequencing improves the draft genome of the human pathogenic amoeba Naegleria fowleri.</title>
        <authorList>
            <person name="Liechti N."/>
            <person name="Schurch N."/>
            <person name="Bruggmann R."/>
            <person name="Wittwer M."/>
        </authorList>
    </citation>
    <scope>NUCLEOTIDE SEQUENCE [LARGE SCALE GENOMIC DNA]</scope>
    <source>
        <strain evidence="8 9">ATCC 30894</strain>
    </source>
</reference>
<dbReference type="Pfam" id="PF00450">
    <property type="entry name" value="Peptidase_S10"/>
    <property type="match status" value="1"/>
</dbReference>
<dbReference type="OrthoDB" id="443318at2759"/>
<evidence type="ECO:0000256" key="4">
    <source>
        <dbReference type="ARBA" id="ARBA00022729"/>
    </source>
</evidence>
<dbReference type="GeneID" id="68111161"/>
<dbReference type="OMA" id="RILMLAM"/>
<dbReference type="SUPFAM" id="SSF53474">
    <property type="entry name" value="alpha/beta-Hydrolases"/>
    <property type="match status" value="1"/>
</dbReference>
<feature type="signal peptide" evidence="7">
    <location>
        <begin position="1"/>
        <end position="35"/>
    </location>
</feature>
<keyword evidence="4 7" id="KW-0732">Signal</keyword>
<dbReference type="RefSeq" id="XP_044562003.1">
    <property type="nucleotide sequence ID" value="XM_044707303.1"/>
</dbReference>
<name>A0A6A5BU51_NAEFO</name>
<evidence type="ECO:0000313" key="9">
    <source>
        <dbReference type="Proteomes" id="UP000444721"/>
    </source>
</evidence>
<evidence type="ECO:0000256" key="7">
    <source>
        <dbReference type="RuleBase" id="RU361156"/>
    </source>
</evidence>
<dbReference type="Proteomes" id="UP000444721">
    <property type="component" value="Unassembled WGS sequence"/>
</dbReference>
<organism evidence="8 9">
    <name type="scientific">Naegleria fowleri</name>
    <name type="common">Brain eating amoeba</name>
    <dbReference type="NCBI Taxonomy" id="5763"/>
    <lineage>
        <taxon>Eukaryota</taxon>
        <taxon>Discoba</taxon>
        <taxon>Heterolobosea</taxon>
        <taxon>Tetramitia</taxon>
        <taxon>Eutetramitia</taxon>
        <taxon>Vahlkampfiidae</taxon>
        <taxon>Naegleria</taxon>
    </lineage>
</organism>
<keyword evidence="9" id="KW-1185">Reference proteome</keyword>